<feature type="transmembrane region" description="Helical" evidence="12">
    <location>
        <begin position="280"/>
        <end position="303"/>
    </location>
</feature>
<evidence type="ECO:0000256" key="10">
    <source>
        <dbReference type="ARBA" id="ARBA00023136"/>
    </source>
</evidence>
<gene>
    <name evidence="12" type="primary">inx</name>
</gene>
<comment type="function">
    <text evidence="12">Structural component of the gap junctions.</text>
</comment>
<reference evidence="14" key="1">
    <citation type="submission" date="2017-02" db="UniProtKB">
        <authorList>
            <consortium name="WormBaseParasite"/>
        </authorList>
    </citation>
    <scope>IDENTIFICATION</scope>
</reference>
<comment type="similarity">
    <text evidence="12">Belongs to the pannexin family.</text>
</comment>
<evidence type="ECO:0000256" key="6">
    <source>
        <dbReference type="ARBA" id="ARBA00022868"/>
    </source>
</evidence>
<accession>A0A0R3RK83</accession>
<keyword evidence="8 12" id="KW-1133">Transmembrane helix</keyword>
<feature type="transmembrane region" description="Helical" evidence="12">
    <location>
        <begin position="27"/>
        <end position="45"/>
    </location>
</feature>
<sequence length="397" mass="46596">MFKIPFFGELLSRILHTCYLDDIVDRLHWNVTVIVLILCSLFVGAKQQFGQPIQCMLPAHFDQNSWSYYGQYYCFVQNTYRLTYNKTLPSACSRAKLHPDTDINYYQWVPFFLAIQALSFYIPGWLWTMLQSQRALDMKAVVREAMSLKSTFKFEGRVEKLTNLVNYIASGLRMKLNVNICRTKWYKLPLSKVNGLSLTLYLVSKLLNVVNNAVQLHIIGRFIGSNSLFWPLTNIPSTPSYFPLITFCDMERSTLGKSEINTLQCVLMLNFINQKIFFMLWYWISLLFFISLIDFIGTFVQCVQLHRRENLLKFYLQVILKSRQKDEMTDEEYFLLKDKGRLRICAIEFLGLDGALLLRFINDHAGIIVTRDISVGLWHYFCTFYQHSIQEFKSLKI</sequence>
<keyword evidence="10 12" id="KW-0472">Membrane</keyword>
<dbReference type="GO" id="GO:0005921">
    <property type="term" value="C:gap junction"/>
    <property type="evidence" value="ECO:0007669"/>
    <property type="project" value="UniProtKB-SubCell"/>
</dbReference>
<evidence type="ECO:0000256" key="8">
    <source>
        <dbReference type="ARBA" id="ARBA00022989"/>
    </source>
</evidence>
<dbReference type="PRINTS" id="PR01262">
    <property type="entry name" value="INNEXIN"/>
</dbReference>
<keyword evidence="6" id="KW-0303">Gap junction</keyword>
<evidence type="ECO:0000256" key="11">
    <source>
        <dbReference type="ARBA" id="ARBA00023303"/>
    </source>
</evidence>
<evidence type="ECO:0000313" key="13">
    <source>
        <dbReference type="Proteomes" id="UP000050640"/>
    </source>
</evidence>
<name>A0A0R3RK83_9BILA</name>
<proteinExistence type="inferred from homology"/>
<dbReference type="GO" id="GO:0005886">
    <property type="term" value="C:plasma membrane"/>
    <property type="evidence" value="ECO:0007669"/>
    <property type="project" value="UniProtKB-SubCell"/>
</dbReference>
<organism evidence="13 14">
    <name type="scientific">Elaeophora elaphi</name>
    <dbReference type="NCBI Taxonomy" id="1147741"/>
    <lineage>
        <taxon>Eukaryota</taxon>
        <taxon>Metazoa</taxon>
        <taxon>Ecdysozoa</taxon>
        <taxon>Nematoda</taxon>
        <taxon>Chromadorea</taxon>
        <taxon>Rhabditida</taxon>
        <taxon>Spirurina</taxon>
        <taxon>Spiruromorpha</taxon>
        <taxon>Filarioidea</taxon>
        <taxon>Onchocercidae</taxon>
        <taxon>Elaeophora</taxon>
    </lineage>
</organism>
<keyword evidence="9 12" id="KW-0406">Ion transport</keyword>
<feature type="transmembrane region" description="Helical" evidence="12">
    <location>
        <begin position="105"/>
        <end position="127"/>
    </location>
</feature>
<dbReference type="GO" id="GO:0034220">
    <property type="term" value="P:monoatomic ion transmembrane transport"/>
    <property type="evidence" value="ECO:0007669"/>
    <property type="project" value="UniProtKB-KW"/>
</dbReference>
<keyword evidence="13" id="KW-1185">Reference proteome</keyword>
<evidence type="ECO:0000256" key="7">
    <source>
        <dbReference type="ARBA" id="ARBA00022949"/>
    </source>
</evidence>
<evidence type="ECO:0000256" key="12">
    <source>
        <dbReference type="RuleBase" id="RU010713"/>
    </source>
</evidence>
<dbReference type="WBParaSite" id="EEL_0000189201-mRNA-1">
    <property type="protein sequence ID" value="EEL_0000189201-mRNA-1"/>
    <property type="gene ID" value="EEL_0000189201"/>
</dbReference>
<evidence type="ECO:0000256" key="5">
    <source>
        <dbReference type="ARBA" id="ARBA00022692"/>
    </source>
</evidence>
<comment type="caution">
    <text evidence="12">Lacks conserved residue(s) required for the propagation of feature annotation.</text>
</comment>
<evidence type="ECO:0000313" key="14">
    <source>
        <dbReference type="WBParaSite" id="EEL_0000189201-mRNA-1"/>
    </source>
</evidence>
<dbReference type="PROSITE" id="PS51013">
    <property type="entry name" value="PANNEXIN"/>
    <property type="match status" value="1"/>
</dbReference>
<dbReference type="PANTHER" id="PTHR11893">
    <property type="entry name" value="INNEXIN"/>
    <property type="match status" value="1"/>
</dbReference>
<evidence type="ECO:0000256" key="1">
    <source>
        <dbReference type="ARBA" id="ARBA00004610"/>
    </source>
</evidence>
<keyword evidence="4" id="KW-1003">Cell membrane</keyword>
<keyword evidence="5 12" id="KW-0812">Transmembrane</keyword>
<keyword evidence="3 12" id="KW-0813">Transport</keyword>
<protein>
    <recommendedName>
        <fullName evidence="12">Innexin</fullName>
    </recommendedName>
</protein>
<evidence type="ECO:0000256" key="9">
    <source>
        <dbReference type="ARBA" id="ARBA00023065"/>
    </source>
</evidence>
<dbReference type="GO" id="GO:0005243">
    <property type="term" value="F:gap junction channel activity"/>
    <property type="evidence" value="ECO:0007669"/>
    <property type="project" value="TreeGrafter"/>
</dbReference>
<keyword evidence="7" id="KW-0965">Cell junction</keyword>
<dbReference type="AlphaFoldDB" id="A0A0R3RK83"/>
<evidence type="ECO:0000256" key="3">
    <source>
        <dbReference type="ARBA" id="ARBA00022448"/>
    </source>
</evidence>
<evidence type="ECO:0000256" key="4">
    <source>
        <dbReference type="ARBA" id="ARBA00022475"/>
    </source>
</evidence>
<dbReference type="InterPro" id="IPR000990">
    <property type="entry name" value="Innexin"/>
</dbReference>
<comment type="subcellular location">
    <subcellularLocation>
        <location evidence="1">Cell junction</location>
        <location evidence="1">Gap junction</location>
    </subcellularLocation>
    <subcellularLocation>
        <location evidence="2 12">Cell membrane</location>
        <topology evidence="2 12">Multi-pass membrane protein</topology>
    </subcellularLocation>
</comment>
<dbReference type="PANTHER" id="PTHR11893:SF20">
    <property type="entry name" value="INNEXIN-3"/>
    <property type="match status" value="1"/>
</dbReference>
<dbReference type="Pfam" id="PF00876">
    <property type="entry name" value="Innexin"/>
    <property type="match status" value="1"/>
</dbReference>
<dbReference type="Proteomes" id="UP000050640">
    <property type="component" value="Unplaced"/>
</dbReference>
<evidence type="ECO:0000256" key="2">
    <source>
        <dbReference type="ARBA" id="ARBA00004651"/>
    </source>
</evidence>
<keyword evidence="11 12" id="KW-0407">Ion channel</keyword>